<evidence type="ECO:0000259" key="5">
    <source>
        <dbReference type="Pfam" id="PF12781"/>
    </source>
</evidence>
<keyword evidence="1" id="KW-0175">Coiled coil</keyword>
<dbReference type="Gene3D" id="1.20.1270.280">
    <property type="match status" value="1"/>
</dbReference>
<evidence type="ECO:0008006" key="9">
    <source>
        <dbReference type="Google" id="ProtNLM"/>
    </source>
</evidence>
<dbReference type="InterPro" id="IPR043160">
    <property type="entry name" value="Dynein_C_barrel"/>
</dbReference>
<name>A0A7S3RXW8_EMIHU</name>
<dbReference type="GO" id="GO:0045505">
    <property type="term" value="F:dynein intermediate chain binding"/>
    <property type="evidence" value="ECO:0007669"/>
    <property type="project" value="InterPro"/>
</dbReference>
<feature type="compositionally biased region" description="Basic and acidic residues" evidence="2">
    <location>
        <begin position="815"/>
        <end position="840"/>
    </location>
</feature>
<dbReference type="Pfam" id="PF18199">
    <property type="entry name" value="Dynein_C"/>
    <property type="match status" value="1"/>
</dbReference>
<dbReference type="Gene3D" id="1.10.8.720">
    <property type="entry name" value="Region D6 of dynein motor"/>
    <property type="match status" value="1"/>
</dbReference>
<evidence type="ECO:0000313" key="8">
    <source>
        <dbReference type="EMBL" id="CAE0537949.1"/>
    </source>
</evidence>
<dbReference type="InterPro" id="IPR041658">
    <property type="entry name" value="AAA_lid_11"/>
</dbReference>
<evidence type="ECO:0000259" key="6">
    <source>
        <dbReference type="Pfam" id="PF18198"/>
    </source>
</evidence>
<evidence type="ECO:0000256" key="1">
    <source>
        <dbReference type="SAM" id="Coils"/>
    </source>
</evidence>
<dbReference type="PANTHER" id="PTHR45703:SF8">
    <property type="entry name" value="DYNEINS HEAVY CHAIN"/>
    <property type="match status" value="1"/>
</dbReference>
<dbReference type="Gene3D" id="3.10.490.20">
    <property type="match status" value="1"/>
</dbReference>
<dbReference type="InterPro" id="IPR024743">
    <property type="entry name" value="Dynein_HC_stalk"/>
</dbReference>
<feature type="region of interest" description="Disordered" evidence="2">
    <location>
        <begin position="763"/>
        <end position="848"/>
    </location>
</feature>
<accession>A0A7S3RXW8</accession>
<gene>
    <name evidence="8" type="ORF">EHUX00137_LOCUS10007</name>
</gene>
<evidence type="ECO:0000259" key="3">
    <source>
        <dbReference type="Pfam" id="PF03028"/>
    </source>
</evidence>
<feature type="region of interest" description="Disordered" evidence="2">
    <location>
        <begin position="1700"/>
        <end position="1719"/>
    </location>
</feature>
<dbReference type="InterPro" id="IPR035706">
    <property type="entry name" value="AAA_9"/>
</dbReference>
<dbReference type="InterPro" id="IPR004273">
    <property type="entry name" value="Dynein_heavy_D6_P-loop"/>
</dbReference>
<feature type="domain" description="Dynein heavy chain AAA lid" evidence="6">
    <location>
        <begin position="1220"/>
        <end position="1350"/>
    </location>
</feature>
<protein>
    <recommendedName>
        <fullName evidence="9">Dynein heavy chain</fullName>
    </recommendedName>
</protein>
<evidence type="ECO:0000256" key="2">
    <source>
        <dbReference type="SAM" id="MobiDB-lite"/>
    </source>
</evidence>
<feature type="coiled-coil region" evidence="1">
    <location>
        <begin position="158"/>
        <end position="192"/>
    </location>
</feature>
<dbReference type="EMBL" id="HBIR01013597">
    <property type="protein sequence ID" value="CAE0537949.1"/>
    <property type="molecule type" value="Transcribed_RNA"/>
</dbReference>
<dbReference type="GO" id="GO:0007018">
    <property type="term" value="P:microtubule-based movement"/>
    <property type="evidence" value="ECO:0007669"/>
    <property type="project" value="InterPro"/>
</dbReference>
<evidence type="ECO:0000259" key="7">
    <source>
        <dbReference type="Pfam" id="PF18199"/>
    </source>
</evidence>
<dbReference type="InterPro" id="IPR027417">
    <property type="entry name" value="P-loop_NTPase"/>
</dbReference>
<organism evidence="8">
    <name type="scientific">Emiliania huxleyi</name>
    <name type="common">Coccolithophore</name>
    <name type="synonym">Pontosphaera huxleyi</name>
    <dbReference type="NCBI Taxonomy" id="2903"/>
    <lineage>
        <taxon>Eukaryota</taxon>
        <taxon>Haptista</taxon>
        <taxon>Haptophyta</taxon>
        <taxon>Prymnesiophyceae</taxon>
        <taxon>Isochrysidales</taxon>
        <taxon>Noelaerhabdaceae</taxon>
        <taxon>Emiliania</taxon>
    </lineage>
</organism>
<feature type="domain" description="Dynein heavy chain region D6 P-loop" evidence="3">
    <location>
        <begin position="1026"/>
        <end position="1169"/>
    </location>
</feature>
<dbReference type="InterPro" id="IPR041228">
    <property type="entry name" value="Dynein_C"/>
</dbReference>
<feature type="region of interest" description="Disordered" evidence="2">
    <location>
        <begin position="1"/>
        <end position="28"/>
    </location>
</feature>
<dbReference type="Gene3D" id="3.40.50.300">
    <property type="entry name" value="P-loop containing nucleotide triphosphate hydrolases"/>
    <property type="match status" value="2"/>
</dbReference>
<feature type="domain" description="Dynein heavy chain C-terminal" evidence="7">
    <location>
        <begin position="1396"/>
        <end position="1689"/>
    </location>
</feature>
<dbReference type="Pfam" id="PF12781">
    <property type="entry name" value="AAA_9"/>
    <property type="match status" value="1"/>
</dbReference>
<feature type="domain" description="Dynein heavy chain coiled coil stalk" evidence="4">
    <location>
        <begin position="132"/>
        <end position="452"/>
    </location>
</feature>
<dbReference type="Pfam" id="PF12777">
    <property type="entry name" value="MT"/>
    <property type="match status" value="1"/>
</dbReference>
<dbReference type="GO" id="GO:0008569">
    <property type="term" value="F:minus-end-directed microtubule motor activity"/>
    <property type="evidence" value="ECO:0007669"/>
    <property type="project" value="InterPro"/>
</dbReference>
<dbReference type="Gene3D" id="1.20.920.20">
    <property type="match status" value="1"/>
</dbReference>
<dbReference type="Pfam" id="PF18198">
    <property type="entry name" value="AAA_lid_11"/>
    <property type="match status" value="1"/>
</dbReference>
<dbReference type="GO" id="GO:0030286">
    <property type="term" value="C:dynein complex"/>
    <property type="evidence" value="ECO:0007669"/>
    <property type="project" value="InterPro"/>
</dbReference>
<evidence type="ECO:0000259" key="4">
    <source>
        <dbReference type="Pfam" id="PF12777"/>
    </source>
</evidence>
<proteinExistence type="predicted"/>
<dbReference type="GO" id="GO:0051959">
    <property type="term" value="F:dynein light intermediate chain binding"/>
    <property type="evidence" value="ECO:0007669"/>
    <property type="project" value="InterPro"/>
</dbReference>
<dbReference type="Pfam" id="PF03028">
    <property type="entry name" value="Dynein_heavy"/>
    <property type="match status" value="1"/>
</dbReference>
<reference evidence="8" key="1">
    <citation type="submission" date="2021-01" db="EMBL/GenBank/DDBJ databases">
        <authorList>
            <person name="Corre E."/>
            <person name="Pelletier E."/>
            <person name="Niang G."/>
            <person name="Scheremetjew M."/>
            <person name="Finn R."/>
            <person name="Kale V."/>
            <person name="Holt S."/>
            <person name="Cochrane G."/>
            <person name="Meng A."/>
            <person name="Brown T."/>
            <person name="Cohen L."/>
        </authorList>
    </citation>
    <scope>NUCLEOTIDE SEQUENCE</scope>
    <source>
        <strain evidence="8">379</strain>
    </source>
</reference>
<feature type="domain" description="Dynein heavy chain ATP-binding dynein motor region" evidence="5">
    <location>
        <begin position="477"/>
        <end position="684"/>
    </location>
</feature>
<feature type="compositionally biased region" description="Polar residues" evidence="2">
    <location>
        <begin position="1"/>
        <end position="10"/>
    </location>
</feature>
<dbReference type="PANTHER" id="PTHR45703">
    <property type="entry name" value="DYNEIN HEAVY CHAIN"/>
    <property type="match status" value="1"/>
</dbReference>
<sequence>MSRSGCSSETLVDASDDETVEEKVEHKTDTATLRDSLAHHFARVHASADALARATHSGAGCNAATCRRPMCRGGVRAYVTAGAYLDMLSTFRTLLDTRDAVCTASLRSLRSGLAAYRRMCCALDEQCELERAGEAAAAHKRAEADELLSLLGRDSLLAEKLRVANSEESERLAELEEEAAVITQDLQAALMAARPALDAADAALKTLDRAALAKLRATSAPAAEIGQVMSAVLCLTSRRGTRAQSIDTSWAEARVALADPDRLLRLLADLDKDRLPAERVEWARRLCAATDSAAELTPERLLPLSHGAAALCEWVLAVCAYHDAHVEAEPRRLDLEAARASLEEVARRNRVTCDRLDVLDRRKTALQERLATATAEKASFEEACATRAAQVRRAQRLVASLYVEGGRWTATRRKLKRERRQLAAGAAAAAAFAAYAGPLCATSRADLLSGAWPLDIFPRAATTEVVSILSGPARQIAWRSEGLIDSRSLENAAIAERSPRYPLLVDPHLQATAWLAARHRSCLVRVAQDGVGAVHRIRAALEARSPLLIEGVDTEPSVELMPLLYRHHTPRRGGRLVLRLGGADFALSDAAAVGPVFLRTQQSDPHFAPGVQSHLALIDFAVDEHGLEAQFLESLLAAQAAPLASRRAHLESELLHREEEHRQLEGRLLESLASADGALLDDELVARAEAVPAAKATLEAAAGAAKDAEAEVAAIHDVNRTAARRVAITFSLMAEMHRVCPYYLFALDAFRSVVDSSVAAWQRQSYPSESREGEDSKGGVPDGAKVESNSQGEDSTRSVEDSAPGASTVADAAEEGARAEDVSAREECDDAGKQRARGDKLGGASGASCTMGHRRGRSLCECVGWATYAFAAAALPEQQRLAFAAHLALRLASAAGGLTREALEDFVLGPRALATEPQPEALAWLPEAAWLAVQRLAQSMATLRDLPRRVCEETDAWRDWFETEEAEMAALPHGICNLEALLIVRAMRLDRLAPATRAWVEEVLGQRYAAPLPDDLEAQLAHASPAAPLLLLLSPGADPLPAVAACATRASFRQNELGGEIGGQLGIGEGGMGASGGTSLHVVSLLQPDAEAAAERALNATHAAGNWLYLQHADRGSVRWLQSLERQLATIQAQTSEGSQFRLIISVEVEHRSKGCALPEALVRRSVKIAVEPPGSLRGAMLRAWRTVDDELWGAAEALHEPLAPGLGLASSGPSATDAKAAFFGLCHVHSIALARRRYCALGASHAADLAASLGVAARALSWTQVPAAVWWSDLRRNAGAAAFGSHFGNVWDKRLHVALLEAYVHEALPDGQQVSRRLEFLELPSRDAYTRHIEASPSDDIPSDLGLLPRAQSALEESRADELLRFGAAVMSTSRVGLGPFGRSGRRSCSGTAAAETVEAVRLVLDKVRDALPHATTVRPKALQRRLRTDLSPLEADLSPLEVVLMQECDRMEALVTEVHASLARLDESMRGGAPVDEGADTLVGALQRGLVPASWTELAWPSAGPQPLGRWLLGLYARRAHLEEWAAQGVPPTVTWLGGLFRPQAFVFALLAETSRRTGTPLESLSAVAEVTGYDSAEQVGAPPEHGVYVHGAALEGANWDASAGKLAEAPSGGRCATRLPVMHIRALEAVTTADTIAAAPYGVYASPVYATGPASGAERRGEELPLTAWLPSEAPPSLWVVSGAAVRLDGECDWQRRATQQPGKSDEELGFLLTSH</sequence>
<dbReference type="InterPro" id="IPR042219">
    <property type="entry name" value="AAA_lid_11_sf"/>
</dbReference>
<dbReference type="InterPro" id="IPR026983">
    <property type="entry name" value="DHC"/>
</dbReference>
<feature type="coiled-coil region" evidence="1">
    <location>
        <begin position="356"/>
        <end position="383"/>
    </location>
</feature>